<comment type="caution">
    <text evidence="1">The sequence shown here is derived from an EMBL/GenBank/DDBJ whole genome shotgun (WGS) entry which is preliminary data.</text>
</comment>
<protein>
    <recommendedName>
        <fullName evidence="3">DUF2190 family protein</fullName>
    </recommendedName>
</protein>
<sequence>MSNMTKFVQPGETLNFKASENISYMDAVPLTSTTSVAIGVGVALEPISAGSVGSVAVKGVFEFPADTTEMKFGDQVYWDKTNKKVTKTSTDNAPAGMVVEDKAASATVAKVRIG</sequence>
<dbReference type="STRING" id="82374.NZ47_00040"/>
<dbReference type="EMBL" id="JSCE01000001">
    <property type="protein sequence ID" value="KHM53242.1"/>
    <property type="molecule type" value="Genomic_DNA"/>
</dbReference>
<gene>
    <name evidence="1" type="ORF">NZ47_00040</name>
</gene>
<keyword evidence="2" id="KW-1185">Reference proteome</keyword>
<name>A0A0B2K5I3_9FIRM</name>
<proteinExistence type="predicted"/>
<evidence type="ECO:0008006" key="3">
    <source>
        <dbReference type="Google" id="ProtNLM"/>
    </source>
</evidence>
<accession>A0A0B2K5I3</accession>
<dbReference type="AlphaFoldDB" id="A0A0B2K5I3"/>
<reference evidence="1 2" key="1">
    <citation type="journal article" date="2013" name="PLoS ONE">
        <title>Identification and characterization of three novel lipases belonging to families II and V from Anaerovibrio lipolyticus 5ST.</title>
        <authorList>
            <person name="Prive F."/>
            <person name="Kaderbhai N.N."/>
            <person name="Girdwood S."/>
            <person name="Worgan H.J."/>
            <person name="Pinloche E."/>
            <person name="Scollan N.D."/>
            <person name="Huws S.A."/>
            <person name="Newbold C.J."/>
        </authorList>
    </citation>
    <scope>NUCLEOTIDE SEQUENCE [LARGE SCALE GENOMIC DNA]</scope>
    <source>
        <strain evidence="1 2">5S</strain>
    </source>
</reference>
<dbReference type="InterPro" id="IPR011231">
    <property type="entry name" value="Phage_VT1-Sakai_H0018"/>
</dbReference>
<evidence type="ECO:0000313" key="2">
    <source>
        <dbReference type="Proteomes" id="UP000030993"/>
    </source>
</evidence>
<dbReference type="Pfam" id="PF09956">
    <property type="entry name" value="Phage_cement_2"/>
    <property type="match status" value="1"/>
</dbReference>
<dbReference type="Proteomes" id="UP000030993">
    <property type="component" value="Unassembled WGS sequence"/>
</dbReference>
<dbReference type="RefSeq" id="WP_039205564.1">
    <property type="nucleotide sequence ID" value="NZ_JSCE01000001.1"/>
</dbReference>
<evidence type="ECO:0000313" key="1">
    <source>
        <dbReference type="EMBL" id="KHM53242.1"/>
    </source>
</evidence>
<organism evidence="1 2">
    <name type="scientific">Anaerovibrio lipolyticus</name>
    <dbReference type="NCBI Taxonomy" id="82374"/>
    <lineage>
        <taxon>Bacteria</taxon>
        <taxon>Bacillati</taxon>
        <taxon>Bacillota</taxon>
        <taxon>Negativicutes</taxon>
        <taxon>Selenomonadales</taxon>
        <taxon>Selenomonadaceae</taxon>
        <taxon>Anaerovibrio</taxon>
    </lineage>
</organism>